<dbReference type="OrthoDB" id="5360912at2"/>
<dbReference type="InterPro" id="IPR000868">
    <property type="entry name" value="Isochorismatase-like_dom"/>
</dbReference>
<evidence type="ECO:0000259" key="2">
    <source>
        <dbReference type="Pfam" id="PF00857"/>
    </source>
</evidence>
<dbReference type="EMBL" id="NQYH01000003">
    <property type="protein sequence ID" value="RIY41513.1"/>
    <property type="molecule type" value="Genomic_DNA"/>
</dbReference>
<dbReference type="InterPro" id="IPR036380">
    <property type="entry name" value="Isochorismatase-like_sf"/>
</dbReference>
<reference evidence="3 4" key="1">
    <citation type="submission" date="2017-08" db="EMBL/GenBank/DDBJ databases">
        <title>Pusillimonas indicus sp. nov., a member of the family Alcaligenaceae isolated from surface seawater.</title>
        <authorList>
            <person name="Li J."/>
        </authorList>
    </citation>
    <scope>NUCLEOTIDE SEQUENCE [LARGE SCALE GENOMIC DNA]</scope>
    <source>
        <strain evidence="3 4">L52-1-41</strain>
    </source>
</reference>
<dbReference type="PANTHER" id="PTHR43540:SF6">
    <property type="entry name" value="ISOCHORISMATASE-LIKE DOMAIN-CONTAINING PROTEIN"/>
    <property type="match status" value="1"/>
</dbReference>
<dbReference type="PANTHER" id="PTHR43540">
    <property type="entry name" value="PEROXYUREIDOACRYLATE/UREIDOACRYLATE AMIDOHYDROLASE-RELATED"/>
    <property type="match status" value="1"/>
</dbReference>
<accession>A0A3A1YTE1</accession>
<gene>
    <name evidence="3" type="ORF">CJP73_05930</name>
</gene>
<proteinExistence type="predicted"/>
<keyword evidence="1" id="KW-0378">Hydrolase</keyword>
<evidence type="ECO:0000313" key="3">
    <source>
        <dbReference type="EMBL" id="RIY41513.1"/>
    </source>
</evidence>
<dbReference type="GO" id="GO:0016787">
    <property type="term" value="F:hydrolase activity"/>
    <property type="evidence" value="ECO:0007669"/>
    <property type="project" value="UniProtKB-KW"/>
</dbReference>
<feature type="domain" description="Isochorismatase-like" evidence="2">
    <location>
        <begin position="22"/>
        <end position="195"/>
    </location>
</feature>
<evidence type="ECO:0000256" key="1">
    <source>
        <dbReference type="ARBA" id="ARBA00022801"/>
    </source>
</evidence>
<dbReference type="RefSeq" id="WP_114419145.1">
    <property type="nucleotide sequence ID" value="NZ_NQYH01000003.1"/>
</dbReference>
<dbReference type="SUPFAM" id="SSF52499">
    <property type="entry name" value="Isochorismatase-like hydrolases"/>
    <property type="match status" value="1"/>
</dbReference>
<organism evidence="3 4">
    <name type="scientific">Neopusillimonas maritima</name>
    <dbReference type="NCBI Taxonomy" id="2026239"/>
    <lineage>
        <taxon>Bacteria</taxon>
        <taxon>Pseudomonadati</taxon>
        <taxon>Pseudomonadota</taxon>
        <taxon>Betaproteobacteria</taxon>
        <taxon>Burkholderiales</taxon>
        <taxon>Alcaligenaceae</taxon>
        <taxon>Neopusillimonas</taxon>
    </lineage>
</organism>
<comment type="caution">
    <text evidence="3">The sequence shown here is derived from an EMBL/GenBank/DDBJ whole genome shotgun (WGS) entry which is preliminary data.</text>
</comment>
<protein>
    <submittedName>
        <fullName evidence="3">Isochorismatase</fullName>
    </submittedName>
</protein>
<sequence>MTSSFSEHRQSDEIIALDASRTAVLVIDMINDFCTAGGAMMLPGADVLYPPQNAVMRAAREVDVPVVHIQDKHRHGMKCDREFLKRTPHCMEGEWGSAIVDELEQKPQDHYVTKRRFSGFFNTDLDLTLKDLGVDTLVVMGVVTNICVRSTVHDAFFLGYRVVVVEDGVAATGPREQASSLYDIATHFGVVSRSDSVIQSLKQGSELRLVECK</sequence>
<dbReference type="CDD" id="cd00431">
    <property type="entry name" value="cysteine_hydrolases"/>
    <property type="match status" value="1"/>
</dbReference>
<evidence type="ECO:0000313" key="4">
    <source>
        <dbReference type="Proteomes" id="UP000266206"/>
    </source>
</evidence>
<dbReference type="Gene3D" id="3.40.50.850">
    <property type="entry name" value="Isochorismatase-like"/>
    <property type="match status" value="1"/>
</dbReference>
<dbReference type="Proteomes" id="UP000266206">
    <property type="component" value="Unassembled WGS sequence"/>
</dbReference>
<name>A0A3A1YTE1_9BURK</name>
<dbReference type="InterPro" id="IPR050272">
    <property type="entry name" value="Isochorismatase-like_hydrls"/>
</dbReference>
<dbReference type="Pfam" id="PF00857">
    <property type="entry name" value="Isochorismatase"/>
    <property type="match status" value="1"/>
</dbReference>
<dbReference type="AlphaFoldDB" id="A0A3A1YTE1"/>